<dbReference type="SUPFAM" id="SSF54495">
    <property type="entry name" value="UBC-like"/>
    <property type="match status" value="1"/>
</dbReference>
<accession>A0A835DWW4</accession>
<keyword evidence="5" id="KW-0067">ATP-binding</keyword>
<keyword evidence="3" id="KW-0547">Nucleotide-binding</keyword>
<dbReference type="EC" id="2.3.2.23" evidence="1"/>
<dbReference type="Gene3D" id="3.10.110.10">
    <property type="entry name" value="Ubiquitin Conjugating Enzyme"/>
    <property type="match status" value="1"/>
</dbReference>
<dbReference type="Proteomes" id="UP000636709">
    <property type="component" value="Unassembled WGS sequence"/>
</dbReference>
<feature type="domain" description="UBC core" evidence="6">
    <location>
        <begin position="1"/>
        <end position="119"/>
    </location>
</feature>
<dbReference type="GO" id="GO:0061631">
    <property type="term" value="F:ubiquitin conjugating enzyme activity"/>
    <property type="evidence" value="ECO:0007669"/>
    <property type="project" value="UniProtKB-EC"/>
</dbReference>
<dbReference type="PANTHER" id="PTHR24068">
    <property type="entry name" value="UBIQUITIN-CONJUGATING ENZYME E2"/>
    <property type="match status" value="1"/>
</dbReference>
<evidence type="ECO:0000259" key="6">
    <source>
        <dbReference type="PROSITE" id="PS50127"/>
    </source>
</evidence>
<protein>
    <recommendedName>
        <fullName evidence="1">E2 ubiquitin-conjugating enzyme</fullName>
        <ecNumber evidence="1">2.3.2.23</ecNumber>
    </recommendedName>
</protein>
<dbReference type="InterPro" id="IPR016135">
    <property type="entry name" value="UBQ-conjugating_enzyme/RWD"/>
</dbReference>
<keyword evidence="2" id="KW-0808">Transferase</keyword>
<evidence type="ECO:0000313" key="8">
    <source>
        <dbReference type="Proteomes" id="UP000636709"/>
    </source>
</evidence>
<sequence>MFHWEATIHGPSDSPYAGGVFKLAMHFPQNYPHSPPEVKFKTKVYHPNIDSNNGSIGLDILRDKWTAVMTAEKVLLSICSLLTNPNAEDPQEGAVGDMYRNDPIRYEAKAKEWTEKYAKD</sequence>
<comment type="caution">
    <text evidence="7">The sequence shown here is derived from an EMBL/GenBank/DDBJ whole genome shotgun (WGS) entry which is preliminary data.</text>
</comment>
<dbReference type="AlphaFoldDB" id="A0A835DWW4"/>
<evidence type="ECO:0000256" key="4">
    <source>
        <dbReference type="ARBA" id="ARBA00022786"/>
    </source>
</evidence>
<dbReference type="GO" id="GO:0005524">
    <property type="term" value="F:ATP binding"/>
    <property type="evidence" value="ECO:0007669"/>
    <property type="project" value="UniProtKB-KW"/>
</dbReference>
<organism evidence="7 8">
    <name type="scientific">Digitaria exilis</name>
    <dbReference type="NCBI Taxonomy" id="1010633"/>
    <lineage>
        <taxon>Eukaryota</taxon>
        <taxon>Viridiplantae</taxon>
        <taxon>Streptophyta</taxon>
        <taxon>Embryophyta</taxon>
        <taxon>Tracheophyta</taxon>
        <taxon>Spermatophyta</taxon>
        <taxon>Magnoliopsida</taxon>
        <taxon>Liliopsida</taxon>
        <taxon>Poales</taxon>
        <taxon>Poaceae</taxon>
        <taxon>PACMAD clade</taxon>
        <taxon>Panicoideae</taxon>
        <taxon>Panicodae</taxon>
        <taxon>Paniceae</taxon>
        <taxon>Anthephorinae</taxon>
        <taxon>Digitaria</taxon>
    </lineage>
</organism>
<gene>
    <name evidence="7" type="ORF">HU200_066108</name>
</gene>
<reference evidence="7" key="1">
    <citation type="submission" date="2020-07" db="EMBL/GenBank/DDBJ databases">
        <title>Genome sequence and genetic diversity analysis of an under-domesticated orphan crop, white fonio (Digitaria exilis).</title>
        <authorList>
            <person name="Bennetzen J.L."/>
            <person name="Chen S."/>
            <person name="Ma X."/>
            <person name="Wang X."/>
            <person name="Yssel A.E.J."/>
            <person name="Chaluvadi S.R."/>
            <person name="Johnson M."/>
            <person name="Gangashetty P."/>
            <person name="Hamidou F."/>
            <person name="Sanogo M.D."/>
            <person name="Zwaenepoel A."/>
            <person name="Wallace J."/>
            <person name="Van De Peer Y."/>
            <person name="Van Deynze A."/>
        </authorList>
    </citation>
    <scope>NUCLEOTIDE SEQUENCE</scope>
    <source>
        <tissue evidence="7">Leaves</tissue>
    </source>
</reference>
<name>A0A835DWW4_9POAL</name>
<keyword evidence="8" id="KW-1185">Reference proteome</keyword>
<proteinExistence type="predicted"/>
<evidence type="ECO:0000256" key="5">
    <source>
        <dbReference type="ARBA" id="ARBA00022840"/>
    </source>
</evidence>
<dbReference type="EMBL" id="JACEFO010002955">
    <property type="protein sequence ID" value="KAF8645705.1"/>
    <property type="molecule type" value="Genomic_DNA"/>
</dbReference>
<evidence type="ECO:0000313" key="7">
    <source>
        <dbReference type="EMBL" id="KAF8645705.1"/>
    </source>
</evidence>
<dbReference type="InterPro" id="IPR000608">
    <property type="entry name" value="UBC"/>
</dbReference>
<keyword evidence="4" id="KW-0833">Ubl conjugation pathway</keyword>
<evidence type="ECO:0000256" key="2">
    <source>
        <dbReference type="ARBA" id="ARBA00022679"/>
    </source>
</evidence>
<dbReference type="FunFam" id="3.10.110.10:FF:000060">
    <property type="entry name" value="Ubiquitin conjugating enzyme (UbcB)"/>
    <property type="match status" value="1"/>
</dbReference>
<dbReference type="PROSITE" id="PS50127">
    <property type="entry name" value="UBC_2"/>
    <property type="match status" value="1"/>
</dbReference>
<dbReference type="SMART" id="SM00212">
    <property type="entry name" value="UBCc"/>
    <property type="match status" value="1"/>
</dbReference>
<evidence type="ECO:0000256" key="3">
    <source>
        <dbReference type="ARBA" id="ARBA00022741"/>
    </source>
</evidence>
<dbReference type="Pfam" id="PF00179">
    <property type="entry name" value="UQ_con"/>
    <property type="match status" value="1"/>
</dbReference>
<evidence type="ECO:0000256" key="1">
    <source>
        <dbReference type="ARBA" id="ARBA00012486"/>
    </source>
</evidence>
<dbReference type="OrthoDB" id="9973183at2759"/>